<reference evidence="1" key="2">
    <citation type="submission" date="2023-05" db="EMBL/GenBank/DDBJ databases">
        <authorList>
            <consortium name="Lawrence Berkeley National Laboratory"/>
            <person name="Steindorff A."/>
            <person name="Hensen N."/>
            <person name="Bonometti L."/>
            <person name="Westerberg I."/>
            <person name="Brannstrom I.O."/>
            <person name="Guillou S."/>
            <person name="Cros-Aarteil S."/>
            <person name="Calhoun S."/>
            <person name="Haridas S."/>
            <person name="Kuo A."/>
            <person name="Mondo S."/>
            <person name="Pangilinan J."/>
            <person name="Riley R."/>
            <person name="Labutti K."/>
            <person name="Andreopoulos B."/>
            <person name="Lipzen A."/>
            <person name="Chen C."/>
            <person name="Yanf M."/>
            <person name="Daum C."/>
            <person name="Ng V."/>
            <person name="Clum A."/>
            <person name="Ohm R."/>
            <person name="Martin F."/>
            <person name="Silar P."/>
            <person name="Natvig D."/>
            <person name="Lalanne C."/>
            <person name="Gautier V."/>
            <person name="Ament-Velasquez S.L."/>
            <person name="Kruys A."/>
            <person name="Hutchinson M.I."/>
            <person name="Powell A.J."/>
            <person name="Barry K."/>
            <person name="Miller A.N."/>
            <person name="Grigoriev I.V."/>
            <person name="Debuchy R."/>
            <person name="Gladieux P."/>
            <person name="Thoren M.H."/>
            <person name="Johannesson H."/>
        </authorList>
    </citation>
    <scope>NUCLEOTIDE SEQUENCE</scope>
    <source>
        <strain evidence="1">CBS 508.74</strain>
    </source>
</reference>
<evidence type="ECO:0000313" key="2">
    <source>
        <dbReference type="Proteomes" id="UP001302812"/>
    </source>
</evidence>
<keyword evidence="2" id="KW-1185">Reference proteome</keyword>
<protein>
    <submittedName>
        <fullName evidence="1">Uncharacterized protein</fullName>
    </submittedName>
</protein>
<proteinExistence type="predicted"/>
<dbReference type="Gene3D" id="1.25.40.10">
    <property type="entry name" value="Tetratricopeptide repeat domain"/>
    <property type="match status" value="1"/>
</dbReference>
<accession>A0AAN6YVH3</accession>
<dbReference type="AlphaFoldDB" id="A0AAN6YVH3"/>
<evidence type="ECO:0000313" key="1">
    <source>
        <dbReference type="EMBL" id="KAK4115043.1"/>
    </source>
</evidence>
<dbReference type="InterPro" id="IPR011990">
    <property type="entry name" value="TPR-like_helical_dom_sf"/>
</dbReference>
<dbReference type="RefSeq" id="XP_064672613.1">
    <property type="nucleotide sequence ID" value="XM_064814568.1"/>
</dbReference>
<name>A0AAN6YVH3_9PEZI</name>
<dbReference type="Proteomes" id="UP001302812">
    <property type="component" value="Unassembled WGS sequence"/>
</dbReference>
<dbReference type="EMBL" id="MU853335">
    <property type="protein sequence ID" value="KAK4115043.1"/>
    <property type="molecule type" value="Genomic_DNA"/>
</dbReference>
<comment type="caution">
    <text evidence="1">The sequence shown here is derived from an EMBL/GenBank/DDBJ whole genome shotgun (WGS) entry which is preliminary data.</text>
</comment>
<organism evidence="1 2">
    <name type="scientific">Canariomyces notabilis</name>
    <dbReference type="NCBI Taxonomy" id="2074819"/>
    <lineage>
        <taxon>Eukaryota</taxon>
        <taxon>Fungi</taxon>
        <taxon>Dikarya</taxon>
        <taxon>Ascomycota</taxon>
        <taxon>Pezizomycotina</taxon>
        <taxon>Sordariomycetes</taxon>
        <taxon>Sordariomycetidae</taxon>
        <taxon>Sordariales</taxon>
        <taxon>Chaetomiaceae</taxon>
        <taxon>Canariomyces</taxon>
    </lineage>
</organism>
<sequence length="406" mass="45082">MFSSRALAPMRRASQLVVRNSTTARPFQPPVPQLLLGNVNGASSLSMLRPTPSKPSTQPRQRFNKQQIPPLWWWQSCVSSQGPSDLTGEDLFNAAMRYCELATDKSSSWQAKLEKDYNIDNYTLHYAGLTLLNRPGDSGGPLGFHMLLTASNLGYTPSTLSAKRLKLTSSKRETDYPPSRRLDARFKQLLQIGSDPDVLTLQGFDWLRQGNDGSALRYFDRAIAAAAVTISSVGTPQPAKDQAQSGQQNDNPAVREPRWFYEALCHQNRGLLLLQQGRKEEAIAAFRIVALELDLREGYLELAKLLPRGSPERETYLLKTAQAGNFEACHLLALDLADRANEPGLSQAEREEAAYMAQEWAWQVPNVGEGKGLLSTIAEKVKDIVRLRSDFAPYVDGHGESPVSIR</sequence>
<gene>
    <name evidence="1" type="ORF">N656DRAFT_776105</name>
</gene>
<reference evidence="1" key="1">
    <citation type="journal article" date="2023" name="Mol. Phylogenet. Evol.">
        <title>Genome-scale phylogeny and comparative genomics of the fungal order Sordariales.</title>
        <authorList>
            <person name="Hensen N."/>
            <person name="Bonometti L."/>
            <person name="Westerberg I."/>
            <person name="Brannstrom I.O."/>
            <person name="Guillou S."/>
            <person name="Cros-Aarteil S."/>
            <person name="Calhoun S."/>
            <person name="Haridas S."/>
            <person name="Kuo A."/>
            <person name="Mondo S."/>
            <person name="Pangilinan J."/>
            <person name="Riley R."/>
            <person name="LaButti K."/>
            <person name="Andreopoulos B."/>
            <person name="Lipzen A."/>
            <person name="Chen C."/>
            <person name="Yan M."/>
            <person name="Daum C."/>
            <person name="Ng V."/>
            <person name="Clum A."/>
            <person name="Steindorff A."/>
            <person name="Ohm R.A."/>
            <person name="Martin F."/>
            <person name="Silar P."/>
            <person name="Natvig D.O."/>
            <person name="Lalanne C."/>
            <person name="Gautier V."/>
            <person name="Ament-Velasquez S.L."/>
            <person name="Kruys A."/>
            <person name="Hutchinson M.I."/>
            <person name="Powell A.J."/>
            <person name="Barry K."/>
            <person name="Miller A.N."/>
            <person name="Grigoriev I.V."/>
            <person name="Debuchy R."/>
            <person name="Gladieux P."/>
            <person name="Hiltunen Thoren M."/>
            <person name="Johannesson H."/>
        </authorList>
    </citation>
    <scope>NUCLEOTIDE SEQUENCE</scope>
    <source>
        <strain evidence="1">CBS 508.74</strain>
    </source>
</reference>
<dbReference type="GeneID" id="89938693"/>
<dbReference type="SUPFAM" id="SSF48452">
    <property type="entry name" value="TPR-like"/>
    <property type="match status" value="1"/>
</dbReference>